<sequence length="508" mass="52372">MASKLGTRDKGVATAALNILLMGAIFMNFAKRAWLNLIAKKGRTALLILVTSAIMLFVLAGILIRGAATTATENAKDSVGATLTLSANRQAAFKKMRSSSTSGSKPSLSMSPVKLSTAKKIAKLNNVESYSATVSTSANAKGFDAIETSSDSSGFGGKMPGATSSGDITVSGVTSTASSTNFSNGTYSIKSGRGLTSKDVGTNNIVIESELATQNSIKVGDTIKLKSTTGTKKTYSLKVVGIYKAKSSSSTQMGPGQSDPSNTVFTSYTFANTLKGSKYKNTADSVVFTVSKPAKVASVKKAAKQLITSKFSLTADDATYQTVKASMSTVTSFANKIVWLVAIAGTIILALIVILMIRERRFEIGVLLSLGEKRGKIIAQFFTELLVILLIGVGVAGIGGKFVGDKLGQQLITSTQTTTTSSSSMGGNMPGGQGGPGASKSGSAPSGQMGGRASQFAAQQQKQAKLTTKVTAADMGILFALGLVIILIAILAGAGGILRLQPKKVLIG</sequence>
<dbReference type="AlphaFoldDB" id="A0A0R1ZN10"/>
<dbReference type="GO" id="GO:0005886">
    <property type="term" value="C:plasma membrane"/>
    <property type="evidence" value="ECO:0007669"/>
    <property type="project" value="UniProtKB-SubCell"/>
</dbReference>
<feature type="compositionally biased region" description="Gly residues" evidence="6">
    <location>
        <begin position="428"/>
        <end position="437"/>
    </location>
</feature>
<feature type="compositionally biased region" description="Low complexity" evidence="6">
    <location>
        <begin position="438"/>
        <end position="447"/>
    </location>
</feature>
<dbReference type="PANTHER" id="PTHR30572:SF9">
    <property type="entry name" value="ABC TRANSPORTER PERMEASE PROTEIN"/>
    <property type="match status" value="1"/>
</dbReference>
<evidence type="ECO:0000313" key="10">
    <source>
        <dbReference type="Proteomes" id="UP000051679"/>
    </source>
</evidence>
<dbReference type="InterPro" id="IPR003838">
    <property type="entry name" value="ABC3_permease_C"/>
</dbReference>
<feature type="transmembrane region" description="Helical" evidence="7">
    <location>
        <begin position="12"/>
        <end position="30"/>
    </location>
</feature>
<feature type="transmembrane region" description="Helical" evidence="7">
    <location>
        <begin position="42"/>
        <end position="64"/>
    </location>
</feature>
<name>A0A0R1ZN10_9LACO</name>
<comment type="caution">
    <text evidence="9">The sequence shown here is derived from an EMBL/GenBank/DDBJ whole genome shotgun (WGS) entry which is preliminary data.</text>
</comment>
<dbReference type="PATRIC" id="fig|1291052.5.peg.2026"/>
<organism evidence="9 10">
    <name type="scientific">Lacticaseibacillus sharpeae JCM 1186 = DSM 20505</name>
    <dbReference type="NCBI Taxonomy" id="1291052"/>
    <lineage>
        <taxon>Bacteria</taxon>
        <taxon>Bacillati</taxon>
        <taxon>Bacillota</taxon>
        <taxon>Bacilli</taxon>
        <taxon>Lactobacillales</taxon>
        <taxon>Lactobacillaceae</taxon>
        <taxon>Lacticaseibacillus</taxon>
    </lineage>
</organism>
<keyword evidence="2" id="KW-1003">Cell membrane</keyword>
<dbReference type="Proteomes" id="UP000051679">
    <property type="component" value="Unassembled WGS sequence"/>
</dbReference>
<evidence type="ECO:0000256" key="6">
    <source>
        <dbReference type="SAM" id="MobiDB-lite"/>
    </source>
</evidence>
<evidence type="ECO:0000313" key="9">
    <source>
        <dbReference type="EMBL" id="KRM56488.1"/>
    </source>
</evidence>
<feature type="transmembrane region" description="Helical" evidence="7">
    <location>
        <begin position="475"/>
        <end position="498"/>
    </location>
</feature>
<evidence type="ECO:0000256" key="7">
    <source>
        <dbReference type="SAM" id="Phobius"/>
    </source>
</evidence>
<reference evidence="9 10" key="1">
    <citation type="journal article" date="2015" name="Genome Announc.">
        <title>Expanding the biotechnology potential of lactobacilli through comparative genomics of 213 strains and associated genera.</title>
        <authorList>
            <person name="Sun Z."/>
            <person name="Harris H.M."/>
            <person name="McCann A."/>
            <person name="Guo C."/>
            <person name="Argimon S."/>
            <person name="Zhang W."/>
            <person name="Yang X."/>
            <person name="Jeffery I.B."/>
            <person name="Cooney J.C."/>
            <person name="Kagawa T.F."/>
            <person name="Liu W."/>
            <person name="Song Y."/>
            <person name="Salvetti E."/>
            <person name="Wrobel A."/>
            <person name="Rasinkangas P."/>
            <person name="Parkhill J."/>
            <person name="Rea M.C."/>
            <person name="O'Sullivan O."/>
            <person name="Ritari J."/>
            <person name="Douillard F.P."/>
            <person name="Paul Ross R."/>
            <person name="Yang R."/>
            <person name="Briner A.E."/>
            <person name="Felis G.E."/>
            <person name="de Vos W.M."/>
            <person name="Barrangou R."/>
            <person name="Klaenhammer T.R."/>
            <person name="Caufield P.W."/>
            <person name="Cui Y."/>
            <person name="Zhang H."/>
            <person name="O'Toole P.W."/>
        </authorList>
    </citation>
    <scope>NUCLEOTIDE SEQUENCE [LARGE SCALE GENOMIC DNA]</scope>
    <source>
        <strain evidence="9 10">DSM 20505</strain>
    </source>
</reference>
<evidence type="ECO:0000259" key="8">
    <source>
        <dbReference type="Pfam" id="PF02687"/>
    </source>
</evidence>
<evidence type="ECO:0000256" key="5">
    <source>
        <dbReference type="ARBA" id="ARBA00023136"/>
    </source>
</evidence>
<comment type="subcellular location">
    <subcellularLocation>
        <location evidence="1">Cell membrane</location>
        <topology evidence="1">Multi-pass membrane protein</topology>
    </subcellularLocation>
</comment>
<feature type="compositionally biased region" description="Low complexity" evidence="6">
    <location>
        <begin position="417"/>
        <end position="427"/>
    </location>
</feature>
<keyword evidence="5 7" id="KW-0472">Membrane</keyword>
<feature type="transmembrane region" description="Helical" evidence="7">
    <location>
        <begin position="337"/>
        <end position="357"/>
    </location>
</feature>
<keyword evidence="3 7" id="KW-0812">Transmembrane</keyword>
<dbReference type="GO" id="GO:0022857">
    <property type="term" value="F:transmembrane transporter activity"/>
    <property type="evidence" value="ECO:0007669"/>
    <property type="project" value="TreeGrafter"/>
</dbReference>
<accession>A0A0R1ZN10</accession>
<protein>
    <submittedName>
        <fullName evidence="9">ABC superfamily ATP binding cassette transporter, membrane protein</fullName>
    </submittedName>
</protein>
<keyword evidence="10" id="KW-1185">Reference proteome</keyword>
<feature type="domain" description="ABC3 transporter permease C-terminal" evidence="8">
    <location>
        <begin position="337"/>
        <end position="413"/>
    </location>
</feature>
<dbReference type="InterPro" id="IPR050250">
    <property type="entry name" value="Macrolide_Exporter_MacB"/>
</dbReference>
<keyword evidence="4 7" id="KW-1133">Transmembrane helix</keyword>
<dbReference type="PANTHER" id="PTHR30572">
    <property type="entry name" value="MEMBRANE COMPONENT OF TRANSPORTER-RELATED"/>
    <property type="match status" value="1"/>
</dbReference>
<dbReference type="Pfam" id="PF02687">
    <property type="entry name" value="FtsX"/>
    <property type="match status" value="1"/>
</dbReference>
<feature type="transmembrane region" description="Helical" evidence="7">
    <location>
        <begin position="377"/>
        <end position="398"/>
    </location>
</feature>
<evidence type="ECO:0000256" key="1">
    <source>
        <dbReference type="ARBA" id="ARBA00004651"/>
    </source>
</evidence>
<evidence type="ECO:0000256" key="3">
    <source>
        <dbReference type="ARBA" id="ARBA00022692"/>
    </source>
</evidence>
<proteinExistence type="predicted"/>
<gene>
    <name evidence="9" type="ORF">FC18_GL001964</name>
</gene>
<dbReference type="EMBL" id="AYYO01000003">
    <property type="protein sequence ID" value="KRM56488.1"/>
    <property type="molecule type" value="Genomic_DNA"/>
</dbReference>
<dbReference type="STRING" id="1291052.FC18_GL001964"/>
<evidence type="ECO:0000256" key="2">
    <source>
        <dbReference type="ARBA" id="ARBA00022475"/>
    </source>
</evidence>
<feature type="region of interest" description="Disordered" evidence="6">
    <location>
        <begin position="417"/>
        <end position="454"/>
    </location>
</feature>
<evidence type="ECO:0000256" key="4">
    <source>
        <dbReference type="ARBA" id="ARBA00022989"/>
    </source>
</evidence>